<organism evidence="1 2">
    <name type="scientific">Tagetes erecta</name>
    <name type="common">African marigold</name>
    <dbReference type="NCBI Taxonomy" id="13708"/>
    <lineage>
        <taxon>Eukaryota</taxon>
        <taxon>Viridiplantae</taxon>
        <taxon>Streptophyta</taxon>
        <taxon>Embryophyta</taxon>
        <taxon>Tracheophyta</taxon>
        <taxon>Spermatophyta</taxon>
        <taxon>Magnoliopsida</taxon>
        <taxon>eudicotyledons</taxon>
        <taxon>Gunneridae</taxon>
        <taxon>Pentapetalae</taxon>
        <taxon>asterids</taxon>
        <taxon>campanulids</taxon>
        <taxon>Asterales</taxon>
        <taxon>Asteraceae</taxon>
        <taxon>Asteroideae</taxon>
        <taxon>Heliantheae alliance</taxon>
        <taxon>Tageteae</taxon>
        <taxon>Tagetes</taxon>
    </lineage>
</organism>
<proteinExistence type="predicted"/>
<evidence type="ECO:0000313" key="2">
    <source>
        <dbReference type="Proteomes" id="UP001229421"/>
    </source>
</evidence>
<comment type="caution">
    <text evidence="1">The sequence shown here is derived from an EMBL/GenBank/DDBJ whole genome shotgun (WGS) entry which is preliminary data.</text>
</comment>
<dbReference type="EMBL" id="JAUHHV010000005">
    <property type="protein sequence ID" value="KAK1423879.1"/>
    <property type="molecule type" value="Genomic_DNA"/>
</dbReference>
<accession>A0AAD8KJG9</accession>
<dbReference type="Proteomes" id="UP001229421">
    <property type="component" value="Unassembled WGS sequence"/>
</dbReference>
<gene>
    <name evidence="1" type="ORF">QVD17_19188</name>
</gene>
<name>A0AAD8KJG9_TARER</name>
<dbReference type="AlphaFoldDB" id="A0AAD8KJG9"/>
<reference evidence="1" key="1">
    <citation type="journal article" date="2023" name="bioRxiv">
        <title>Improved chromosome-level genome assembly for marigold (Tagetes erecta).</title>
        <authorList>
            <person name="Jiang F."/>
            <person name="Yuan L."/>
            <person name="Wang S."/>
            <person name="Wang H."/>
            <person name="Xu D."/>
            <person name="Wang A."/>
            <person name="Fan W."/>
        </authorList>
    </citation>
    <scope>NUCLEOTIDE SEQUENCE</scope>
    <source>
        <strain evidence="1">WSJ</strain>
        <tissue evidence="1">Leaf</tissue>
    </source>
</reference>
<evidence type="ECO:0000313" key="1">
    <source>
        <dbReference type="EMBL" id="KAK1423879.1"/>
    </source>
</evidence>
<protein>
    <submittedName>
        <fullName evidence="1">Uncharacterized protein</fullName>
    </submittedName>
</protein>
<keyword evidence="2" id="KW-1185">Reference proteome</keyword>
<sequence length="80" mass="8810">MYGSYNSNLYLKPTKMTTLLFHPQCHPDVSSYPKNMLVGEISQTAENPPRRLSAEKIATAKLISTINLFVAPGIVVSAED</sequence>